<keyword evidence="4" id="KW-0547">Nucleotide-binding</keyword>
<evidence type="ECO:0000313" key="7">
    <source>
        <dbReference type="EMBL" id="KGH29722.1"/>
    </source>
</evidence>
<comment type="caution">
    <text evidence="7">The sequence shown here is derived from an EMBL/GenBank/DDBJ whole genome shotgun (WGS) entry which is preliminary data.</text>
</comment>
<dbReference type="Gene3D" id="3.40.50.300">
    <property type="entry name" value="P-loop containing nucleotide triphosphate hydrolases"/>
    <property type="match status" value="1"/>
</dbReference>
<dbReference type="SMART" id="SM00382">
    <property type="entry name" value="AAA"/>
    <property type="match status" value="1"/>
</dbReference>
<dbReference type="GO" id="GO:0016887">
    <property type="term" value="F:ATP hydrolysis activity"/>
    <property type="evidence" value="ECO:0007669"/>
    <property type="project" value="InterPro"/>
</dbReference>
<proteinExistence type="inferred from homology"/>
<feature type="domain" description="ABC transporter" evidence="6">
    <location>
        <begin position="14"/>
        <end position="245"/>
    </location>
</feature>
<evidence type="ECO:0000256" key="4">
    <source>
        <dbReference type="ARBA" id="ARBA00022741"/>
    </source>
</evidence>
<evidence type="ECO:0000256" key="2">
    <source>
        <dbReference type="ARBA" id="ARBA00022448"/>
    </source>
</evidence>
<organism evidence="7 8">
    <name type="scientific">Comamonas testosteroni</name>
    <name type="common">Pseudomonas testosteroni</name>
    <dbReference type="NCBI Taxonomy" id="285"/>
    <lineage>
        <taxon>Bacteria</taxon>
        <taxon>Pseudomonadati</taxon>
        <taxon>Pseudomonadota</taxon>
        <taxon>Betaproteobacteria</taxon>
        <taxon>Burkholderiales</taxon>
        <taxon>Comamonadaceae</taxon>
        <taxon>Comamonas</taxon>
    </lineage>
</organism>
<evidence type="ECO:0000256" key="3">
    <source>
        <dbReference type="ARBA" id="ARBA00022475"/>
    </source>
</evidence>
<evidence type="ECO:0000313" key="8">
    <source>
        <dbReference type="Proteomes" id="UP000029553"/>
    </source>
</evidence>
<comment type="similarity">
    <text evidence="1">Belongs to the ABC transporter superfamily.</text>
</comment>
<dbReference type="PANTHER" id="PTHR42794">
    <property type="entry name" value="HEMIN IMPORT ATP-BINDING PROTEIN HMUV"/>
    <property type="match status" value="1"/>
</dbReference>
<keyword evidence="5" id="KW-0067">ATP-binding</keyword>
<dbReference type="PROSITE" id="PS50893">
    <property type="entry name" value="ABC_TRANSPORTER_2"/>
    <property type="match status" value="1"/>
</dbReference>
<dbReference type="InterPro" id="IPR027417">
    <property type="entry name" value="P-loop_NTPase"/>
</dbReference>
<name>A0A096HLE3_COMTE</name>
<dbReference type="RefSeq" id="WP_034369916.1">
    <property type="nucleotide sequence ID" value="NZ_AWOR01000046.1"/>
</dbReference>
<dbReference type="Pfam" id="PF00005">
    <property type="entry name" value="ABC_tran"/>
    <property type="match status" value="1"/>
</dbReference>
<evidence type="ECO:0000256" key="1">
    <source>
        <dbReference type="ARBA" id="ARBA00005417"/>
    </source>
</evidence>
<dbReference type="Proteomes" id="UP000029553">
    <property type="component" value="Unassembled WGS sequence"/>
</dbReference>
<keyword evidence="3" id="KW-0472">Membrane</keyword>
<evidence type="ECO:0000259" key="6">
    <source>
        <dbReference type="PROSITE" id="PS50893"/>
    </source>
</evidence>
<keyword evidence="2" id="KW-0813">Transport</keyword>
<accession>A0A096HLE3</accession>
<dbReference type="AlphaFoldDB" id="A0A096HLE3"/>
<dbReference type="CDD" id="cd03214">
    <property type="entry name" value="ABC_Iron-Siderophores_B12_Hemin"/>
    <property type="match status" value="1"/>
</dbReference>
<reference evidence="7 8" key="1">
    <citation type="submission" date="2013-09" db="EMBL/GenBank/DDBJ databases">
        <title>High correlation between genotypes and phenotypes of environmental bacteria Comamonas testosteroni strains.</title>
        <authorList>
            <person name="Liu L."/>
            <person name="Zhu W."/>
            <person name="Xia X."/>
            <person name="Xu B."/>
            <person name="Luo M."/>
            <person name="Wang G."/>
        </authorList>
    </citation>
    <scope>NUCLEOTIDE SEQUENCE [LARGE SCALE GENOMIC DNA]</scope>
    <source>
        <strain evidence="7 8">JL40</strain>
    </source>
</reference>
<evidence type="ECO:0000256" key="5">
    <source>
        <dbReference type="ARBA" id="ARBA00022840"/>
    </source>
</evidence>
<keyword evidence="3" id="KW-1003">Cell membrane</keyword>
<dbReference type="GO" id="GO:0005524">
    <property type="term" value="F:ATP binding"/>
    <property type="evidence" value="ECO:0007669"/>
    <property type="project" value="UniProtKB-KW"/>
</dbReference>
<dbReference type="InterPro" id="IPR003439">
    <property type="entry name" value="ABC_transporter-like_ATP-bd"/>
</dbReference>
<gene>
    <name evidence="7" type="ORF">P353_13785</name>
</gene>
<dbReference type="SUPFAM" id="SSF52540">
    <property type="entry name" value="P-loop containing nucleoside triphosphate hydrolases"/>
    <property type="match status" value="1"/>
</dbReference>
<dbReference type="FunFam" id="3.40.50.300:FF:000134">
    <property type="entry name" value="Iron-enterobactin ABC transporter ATP-binding protein"/>
    <property type="match status" value="1"/>
</dbReference>
<sequence>MKEASGKPQNTAALEARQISWKIRGTPIVRQVCLQVRPGEMLGLVGPNGSGKSSLLRLLSGVLKPSSGEVLVGGQPLRQLSRRTVARQLAFVAQTADTADAISVTEAVELGRTPWLSAIDPLSSVDRSIVRDALRDVGLLSKADSNWSTLSGGERQRAHIARALAQQPHLLLLDEPCNHLDIHQQLSLLQLIQRLPITKVVALHDLNQAMVCDRLAVMHQGRLIQLGAPHEVLSQDLLEQVFQVQVRTLIDPQDGCRVMRFQPMPSL</sequence>
<dbReference type="EMBL" id="AWOR01000046">
    <property type="protein sequence ID" value="KGH29722.1"/>
    <property type="molecule type" value="Genomic_DNA"/>
</dbReference>
<dbReference type="InterPro" id="IPR003593">
    <property type="entry name" value="AAA+_ATPase"/>
</dbReference>
<dbReference type="PANTHER" id="PTHR42794:SF2">
    <property type="entry name" value="ABC TRANSPORTER ATP-BINDING PROTEIN"/>
    <property type="match status" value="1"/>
</dbReference>
<protein>
    <submittedName>
        <fullName evidence="7">Histidinol-phosphatase</fullName>
    </submittedName>
</protein>